<dbReference type="InterPro" id="IPR037118">
    <property type="entry name" value="Val-tRNA_synth_C_sf"/>
</dbReference>
<dbReference type="FunFam" id="3.40.50.620:FF:000119">
    <property type="entry name" value="Putative valine--tRNA ligase-like"/>
    <property type="match status" value="1"/>
</dbReference>
<evidence type="ECO:0000313" key="14">
    <source>
        <dbReference type="EMBL" id="PNF40963.1"/>
    </source>
</evidence>
<keyword evidence="6 11" id="KW-0648">Protein biosynthesis</keyword>
<dbReference type="NCBIfam" id="TIGR00422">
    <property type="entry name" value="valS"/>
    <property type="match status" value="1"/>
</dbReference>
<dbReference type="EC" id="6.1.1.9" evidence="2"/>
<dbReference type="InterPro" id="IPR001412">
    <property type="entry name" value="aa-tRNA-synth_I_CS"/>
</dbReference>
<dbReference type="OrthoDB" id="629407at2759"/>
<dbReference type="HAMAP" id="MF_02004">
    <property type="entry name" value="Val_tRNA_synth_type1"/>
    <property type="match status" value="1"/>
</dbReference>
<dbReference type="PRINTS" id="PR00986">
    <property type="entry name" value="TRNASYNTHVAL"/>
</dbReference>
<dbReference type="NCBIfam" id="NF004349">
    <property type="entry name" value="PRK05729.1"/>
    <property type="match status" value="1"/>
</dbReference>
<dbReference type="Gene3D" id="1.10.287.380">
    <property type="entry name" value="Valyl-tRNA synthetase, C-terminal domain"/>
    <property type="match status" value="1"/>
</dbReference>
<dbReference type="PROSITE" id="PS00178">
    <property type="entry name" value="AA_TRNA_LIGASE_I"/>
    <property type="match status" value="1"/>
</dbReference>
<evidence type="ECO:0000256" key="1">
    <source>
        <dbReference type="ARBA" id="ARBA00005594"/>
    </source>
</evidence>
<dbReference type="GO" id="GO:0005524">
    <property type="term" value="F:ATP binding"/>
    <property type="evidence" value="ECO:0007669"/>
    <property type="project" value="UniProtKB-KW"/>
</dbReference>
<sequence length="958" mass="109588">MPDAYSPQFVEAAWYSWWEKQGFFKPEYGRKSVLEANPKGKFVMVIPPPNVTGSLHLGHALTNAIQDALTRWHRMKGRTVLWNPGCDHAGIATQVVVEKKVWREENKTRHDMGREKFIEKIWEWRREKGDTIYLQLRKLGSSFDWTRARFTMDPQLCRAVTEAFVRLHDEGVIYRSNRLVNWSCTLKSAISDIEVDKIELSGRTLLSVPGYTEKVEFGVLVSFAYTVEGGEDEVVVATTRVETMLGDTAVAVHPEDTRYKHLHGKFVVHPFCDRKLPIVCDDFVDREFGTGAVKITPAHDPNDYDIGRRHNLPFITIFSDDGYIIGDYGMFSGMKRFHARNAITEALKERGLYRETVNNPMVVPICSRSKDVVEPLIKPQWYVRCDEMAESAKEAVRNGELKIIPEHHTKIWFHWMDNIRDWCVSRQLWWGHRIPAYFVAVDDASIPAGSESDNEYWVSGRNREEALDKACKKFGVPSSKITLKQDEDVLDTWFSSGLFPFSIFGWPDETDDLRAFYPGTLLETGHDILFFWVARMVFFGQKLLKQLPFREVYLHPIVRDAHGRKMSKSLGNVIDPMDVITGITLEKLQQQLLGSNLDPKEIEKAKEGQKQDYPNGIPECGTDALRFALCAYVSQGIRGRYPHLQRWFRHIGSFGEDRSCFRSSELGSSGCKVVGNETAMDLWMLSRISAAVDQCNKGFENYDFPMVTTACYNLWLYELCDVYLECLKPVFQSKDTTTVLTAKTVLYTCLHVGLRLLSPFMPFITEELFQRLPHIPGQDAPSICIAQYPDLNECPWRNTEVESQVEFVQKIVHIVRSARSDYNLPNKTKTEVYMVCSDEIAVVLRKYCSAMCTLAYCSKVEFSMSPPQGCAILTLSDKCEVHLLLKGLIDPAKELVKLQKKQDQLEQQVSKLKQAMAAPDYCTKVPEEVRLSNTDKLTQTEGELLRLLSAMTSLRSMQ</sequence>
<evidence type="ECO:0000256" key="11">
    <source>
        <dbReference type="RuleBase" id="RU363035"/>
    </source>
</evidence>
<reference evidence="14 15" key="1">
    <citation type="submission" date="2017-12" db="EMBL/GenBank/DDBJ databases">
        <title>Hemimetabolous genomes reveal molecular basis of termite eusociality.</title>
        <authorList>
            <person name="Harrison M.C."/>
            <person name="Jongepier E."/>
            <person name="Robertson H.M."/>
            <person name="Arning N."/>
            <person name="Bitard-Feildel T."/>
            <person name="Chao H."/>
            <person name="Childers C.P."/>
            <person name="Dinh H."/>
            <person name="Doddapaneni H."/>
            <person name="Dugan S."/>
            <person name="Gowin J."/>
            <person name="Greiner C."/>
            <person name="Han Y."/>
            <person name="Hu H."/>
            <person name="Hughes D.S.T."/>
            <person name="Huylmans A.-K."/>
            <person name="Kemena C."/>
            <person name="Kremer L.P.M."/>
            <person name="Lee S.L."/>
            <person name="Lopez-Ezquerra A."/>
            <person name="Mallet L."/>
            <person name="Monroy-Kuhn J.M."/>
            <person name="Moser A."/>
            <person name="Murali S.C."/>
            <person name="Muzny D.M."/>
            <person name="Otani S."/>
            <person name="Piulachs M.-D."/>
            <person name="Poelchau M."/>
            <person name="Qu J."/>
            <person name="Schaub F."/>
            <person name="Wada-Katsumata A."/>
            <person name="Worley K.C."/>
            <person name="Xie Q."/>
            <person name="Ylla G."/>
            <person name="Poulsen M."/>
            <person name="Gibbs R.A."/>
            <person name="Schal C."/>
            <person name="Richards S."/>
            <person name="Belles X."/>
            <person name="Korb J."/>
            <person name="Bornberg-Bauer E."/>
        </authorList>
    </citation>
    <scope>NUCLEOTIDE SEQUENCE [LARGE SCALE GENOMIC DNA]</scope>
    <source>
        <tissue evidence="14">Whole body</tissue>
    </source>
</reference>
<dbReference type="EMBL" id="NEVH01002992">
    <property type="protein sequence ID" value="PNF40963.1"/>
    <property type="molecule type" value="Genomic_DNA"/>
</dbReference>
<gene>
    <name evidence="14" type="ORF">B7P43_G08857</name>
</gene>
<dbReference type="InterPro" id="IPR009008">
    <property type="entry name" value="Val/Leu/Ile-tRNA-synth_edit"/>
</dbReference>
<dbReference type="InterPro" id="IPR013155">
    <property type="entry name" value="M/V/L/I-tRNA-synth_anticd-bd"/>
</dbReference>
<keyword evidence="15" id="KW-1185">Reference proteome</keyword>
<dbReference type="InterPro" id="IPR002300">
    <property type="entry name" value="aa-tRNA-synth_Ia"/>
</dbReference>
<comment type="catalytic activity">
    <reaction evidence="10">
        <text>tRNA(Val) + L-valine + ATP = L-valyl-tRNA(Val) + AMP + diphosphate</text>
        <dbReference type="Rhea" id="RHEA:10704"/>
        <dbReference type="Rhea" id="RHEA-COMP:9672"/>
        <dbReference type="Rhea" id="RHEA-COMP:9708"/>
        <dbReference type="ChEBI" id="CHEBI:30616"/>
        <dbReference type="ChEBI" id="CHEBI:33019"/>
        <dbReference type="ChEBI" id="CHEBI:57762"/>
        <dbReference type="ChEBI" id="CHEBI:78442"/>
        <dbReference type="ChEBI" id="CHEBI:78537"/>
        <dbReference type="ChEBI" id="CHEBI:456215"/>
        <dbReference type="EC" id="6.1.1.9"/>
    </reaction>
</comment>
<dbReference type="GO" id="GO:0005829">
    <property type="term" value="C:cytosol"/>
    <property type="evidence" value="ECO:0007669"/>
    <property type="project" value="TreeGrafter"/>
</dbReference>
<name>A0A2J7RJG1_9NEOP</name>
<evidence type="ECO:0000256" key="6">
    <source>
        <dbReference type="ARBA" id="ARBA00022917"/>
    </source>
</evidence>
<dbReference type="Gene3D" id="3.90.740.10">
    <property type="entry name" value="Valyl/Leucyl/Isoleucyl-tRNA synthetase, editing domain"/>
    <property type="match status" value="1"/>
</dbReference>
<dbReference type="GO" id="GO:0004832">
    <property type="term" value="F:valine-tRNA ligase activity"/>
    <property type="evidence" value="ECO:0007669"/>
    <property type="project" value="UniProtKB-EC"/>
</dbReference>
<evidence type="ECO:0000256" key="4">
    <source>
        <dbReference type="ARBA" id="ARBA00022741"/>
    </source>
</evidence>
<dbReference type="CDD" id="cd07962">
    <property type="entry name" value="Anticodon_Ia_Val"/>
    <property type="match status" value="1"/>
</dbReference>
<dbReference type="Gene3D" id="1.10.730.10">
    <property type="entry name" value="Isoleucyl-tRNA Synthetase, Domain 1"/>
    <property type="match status" value="1"/>
</dbReference>
<dbReference type="Pfam" id="PF08264">
    <property type="entry name" value="Anticodon_1"/>
    <property type="match status" value="1"/>
</dbReference>
<evidence type="ECO:0000256" key="3">
    <source>
        <dbReference type="ARBA" id="ARBA00022598"/>
    </source>
</evidence>
<evidence type="ECO:0000256" key="7">
    <source>
        <dbReference type="ARBA" id="ARBA00023146"/>
    </source>
</evidence>
<feature type="domain" description="Methionyl/Valyl/Leucyl/Isoleucyl-tRNA synthetase anticodon-binding" evidence="13">
    <location>
        <begin position="681"/>
        <end position="833"/>
    </location>
</feature>
<evidence type="ECO:0000256" key="5">
    <source>
        <dbReference type="ARBA" id="ARBA00022840"/>
    </source>
</evidence>
<dbReference type="FunFam" id="3.90.740.10:FF:000005">
    <property type="entry name" value="Valine--tRNA ligase, mitochondrial"/>
    <property type="match status" value="1"/>
</dbReference>
<evidence type="ECO:0000313" key="15">
    <source>
        <dbReference type="Proteomes" id="UP000235965"/>
    </source>
</evidence>
<evidence type="ECO:0000259" key="12">
    <source>
        <dbReference type="Pfam" id="PF00133"/>
    </source>
</evidence>
<dbReference type="InterPro" id="IPR009080">
    <property type="entry name" value="tRNAsynth_Ia_anticodon-bd"/>
</dbReference>
<dbReference type="CDD" id="cd00817">
    <property type="entry name" value="ValRS_core"/>
    <property type="match status" value="1"/>
</dbReference>
<dbReference type="InterPro" id="IPR002303">
    <property type="entry name" value="Valyl-tRNA_ligase"/>
</dbReference>
<dbReference type="Proteomes" id="UP000235965">
    <property type="component" value="Unassembled WGS sequence"/>
</dbReference>
<evidence type="ECO:0000256" key="8">
    <source>
        <dbReference type="ARBA" id="ARBA00024407"/>
    </source>
</evidence>
<dbReference type="SUPFAM" id="SSF47323">
    <property type="entry name" value="Anticodon-binding domain of a subclass of class I aminoacyl-tRNA synthetases"/>
    <property type="match status" value="1"/>
</dbReference>
<dbReference type="AlphaFoldDB" id="A0A2J7RJG1"/>
<dbReference type="PANTHER" id="PTHR11946">
    <property type="entry name" value="VALYL-TRNA SYNTHETASES"/>
    <property type="match status" value="1"/>
</dbReference>
<evidence type="ECO:0000259" key="13">
    <source>
        <dbReference type="Pfam" id="PF08264"/>
    </source>
</evidence>
<organism evidence="14 15">
    <name type="scientific">Cryptotermes secundus</name>
    <dbReference type="NCBI Taxonomy" id="105785"/>
    <lineage>
        <taxon>Eukaryota</taxon>
        <taxon>Metazoa</taxon>
        <taxon>Ecdysozoa</taxon>
        <taxon>Arthropoda</taxon>
        <taxon>Hexapoda</taxon>
        <taxon>Insecta</taxon>
        <taxon>Pterygota</taxon>
        <taxon>Neoptera</taxon>
        <taxon>Polyneoptera</taxon>
        <taxon>Dictyoptera</taxon>
        <taxon>Blattodea</taxon>
        <taxon>Blattoidea</taxon>
        <taxon>Termitoidae</taxon>
        <taxon>Kalotermitidae</taxon>
        <taxon>Cryptotermitinae</taxon>
        <taxon>Cryptotermes</taxon>
    </lineage>
</organism>
<keyword evidence="5 11" id="KW-0067">ATP-binding</keyword>
<comment type="similarity">
    <text evidence="1 11">Belongs to the class-I aminoacyl-tRNA synthetase family.</text>
</comment>
<dbReference type="GO" id="GO:0006438">
    <property type="term" value="P:valyl-tRNA aminoacylation"/>
    <property type="evidence" value="ECO:0007669"/>
    <property type="project" value="InterPro"/>
</dbReference>
<dbReference type="FunFam" id="3.40.50.620:FF:000020">
    <property type="entry name" value="Valine--tRNA ligase, mitochondrial"/>
    <property type="match status" value="1"/>
</dbReference>
<keyword evidence="7 11" id="KW-0030">Aminoacyl-tRNA synthetase</keyword>
<comment type="caution">
    <text evidence="14">The sequence shown here is derived from an EMBL/GenBank/DDBJ whole genome shotgun (WGS) entry which is preliminary data.</text>
</comment>
<evidence type="ECO:0000256" key="10">
    <source>
        <dbReference type="ARBA" id="ARBA00047552"/>
    </source>
</evidence>
<dbReference type="Gene3D" id="3.40.50.620">
    <property type="entry name" value="HUPs"/>
    <property type="match status" value="2"/>
</dbReference>
<dbReference type="PANTHER" id="PTHR11946:SF109">
    <property type="entry name" value="VALINE--TRNA LIGASE"/>
    <property type="match status" value="1"/>
</dbReference>
<feature type="domain" description="Aminoacyl-tRNA synthetase class Ia" evidence="12">
    <location>
        <begin position="14"/>
        <end position="632"/>
    </location>
</feature>
<evidence type="ECO:0000256" key="2">
    <source>
        <dbReference type="ARBA" id="ARBA00013169"/>
    </source>
</evidence>
<dbReference type="SUPFAM" id="SSF50677">
    <property type="entry name" value="ValRS/IleRS/LeuRS editing domain"/>
    <property type="match status" value="1"/>
</dbReference>
<keyword evidence="4 11" id="KW-0547">Nucleotide-binding</keyword>
<evidence type="ECO:0000256" key="9">
    <source>
        <dbReference type="ARBA" id="ARBA00029936"/>
    </source>
</evidence>
<accession>A0A2J7RJG1</accession>
<protein>
    <recommendedName>
        <fullName evidence="8">Valine--tRNA ligase</fullName>
        <ecNumber evidence="2">6.1.1.9</ecNumber>
    </recommendedName>
    <alternativeName>
        <fullName evidence="9">Valyl-tRNA synthetase</fullName>
    </alternativeName>
</protein>
<dbReference type="SUPFAM" id="SSF52374">
    <property type="entry name" value="Nucleotidylyl transferase"/>
    <property type="match status" value="1"/>
</dbReference>
<dbReference type="GO" id="GO:0002161">
    <property type="term" value="F:aminoacyl-tRNA deacylase activity"/>
    <property type="evidence" value="ECO:0007669"/>
    <property type="project" value="InterPro"/>
</dbReference>
<dbReference type="InterPro" id="IPR014729">
    <property type="entry name" value="Rossmann-like_a/b/a_fold"/>
</dbReference>
<dbReference type="Pfam" id="PF00133">
    <property type="entry name" value="tRNA-synt_1"/>
    <property type="match status" value="1"/>
</dbReference>
<dbReference type="InterPro" id="IPR033705">
    <property type="entry name" value="Anticodon_Ia_Val"/>
</dbReference>
<keyword evidence="3 11" id="KW-0436">Ligase</keyword>
<proteinExistence type="inferred from homology"/>